<comment type="catalytic activity">
    <reaction evidence="10">
        <text>fluoride(in) = fluoride(out)</text>
        <dbReference type="Rhea" id="RHEA:76159"/>
        <dbReference type="ChEBI" id="CHEBI:17051"/>
    </reaction>
    <physiologicalReaction direction="left-to-right" evidence="10">
        <dbReference type="Rhea" id="RHEA:76160"/>
    </physiologicalReaction>
</comment>
<feature type="transmembrane region" description="Helical" evidence="11">
    <location>
        <begin position="68"/>
        <end position="86"/>
    </location>
</feature>
<evidence type="ECO:0000256" key="5">
    <source>
        <dbReference type="ARBA" id="ARBA00022989"/>
    </source>
</evidence>
<keyword evidence="7 11" id="KW-0472">Membrane</keyword>
<protein>
    <recommendedName>
        <fullName evidence="11">Fluoride-specific ion channel FluC</fullName>
    </recommendedName>
</protein>
<keyword evidence="5 11" id="KW-1133">Transmembrane helix</keyword>
<keyword evidence="11" id="KW-0915">Sodium</keyword>
<feature type="transmembrane region" description="Helical" evidence="11">
    <location>
        <begin position="98"/>
        <end position="121"/>
    </location>
</feature>
<dbReference type="HAMAP" id="MF_00454">
    <property type="entry name" value="FluC"/>
    <property type="match status" value="1"/>
</dbReference>
<feature type="transmembrane region" description="Helical" evidence="11">
    <location>
        <begin position="33"/>
        <end position="56"/>
    </location>
</feature>
<name>A0A4Q0PFP4_9FLAO</name>
<feature type="binding site" evidence="11">
    <location>
        <position position="76"/>
    </location>
    <ligand>
        <name>Na(+)</name>
        <dbReference type="ChEBI" id="CHEBI:29101"/>
        <note>structural</note>
    </ligand>
</feature>
<keyword evidence="2 11" id="KW-1003">Cell membrane</keyword>
<keyword evidence="11" id="KW-0479">Metal-binding</keyword>
<gene>
    <name evidence="11" type="primary">fluC</name>
    <name evidence="11" type="synonym">crcB</name>
    <name evidence="12" type="ORF">DSM02_892</name>
</gene>
<sequence length="124" mass="13462">MGRIFLLVGAGGFLGSIARYLIAIWLTKHFPSAFPYGTFAANILGCLLIGLVFGLGQRFEWLTPEVRLFLATGFCGGFTTFSSFTLENTILLQNSNYLTFAIYAISSFTLGLLAVFGGITLTKI</sequence>
<dbReference type="GO" id="GO:0062054">
    <property type="term" value="F:fluoride channel activity"/>
    <property type="evidence" value="ECO:0007669"/>
    <property type="project" value="UniProtKB-UniRule"/>
</dbReference>
<dbReference type="PANTHER" id="PTHR28259:SF1">
    <property type="entry name" value="FLUORIDE EXPORT PROTEIN 1-RELATED"/>
    <property type="match status" value="1"/>
</dbReference>
<keyword evidence="8 11" id="KW-0407">Ion channel</keyword>
<dbReference type="OrthoDB" id="9815830at2"/>
<comment type="similarity">
    <text evidence="9 11">Belongs to the fluoride channel Fluc/FEX (TC 1.A.43) family.</text>
</comment>
<reference evidence="12 13" key="1">
    <citation type="submission" date="2018-07" db="EMBL/GenBank/DDBJ databases">
        <title>Leeuwenhoekiella genomics.</title>
        <authorList>
            <person name="Tahon G."/>
            <person name="Willems A."/>
        </authorList>
    </citation>
    <scope>NUCLEOTIDE SEQUENCE [LARGE SCALE GENOMIC DNA]</scope>
    <source>
        <strain evidence="12 13">LMG 29608</strain>
    </source>
</reference>
<comment type="function">
    <text evidence="11">Fluoride-specific ion channel. Important for reducing fluoride concentration in the cell, thus reducing its toxicity.</text>
</comment>
<dbReference type="RefSeq" id="WP_073100016.1">
    <property type="nucleotide sequence ID" value="NZ_JBHUOO010000023.1"/>
</dbReference>
<evidence type="ECO:0000256" key="1">
    <source>
        <dbReference type="ARBA" id="ARBA00004651"/>
    </source>
</evidence>
<evidence type="ECO:0000256" key="3">
    <source>
        <dbReference type="ARBA" id="ARBA00022519"/>
    </source>
</evidence>
<keyword evidence="4 11" id="KW-0812">Transmembrane</keyword>
<dbReference type="Pfam" id="PF02537">
    <property type="entry name" value="CRCB"/>
    <property type="match status" value="1"/>
</dbReference>
<dbReference type="GO" id="GO:0140114">
    <property type="term" value="P:cellular detoxification of fluoride"/>
    <property type="evidence" value="ECO:0007669"/>
    <property type="project" value="UniProtKB-UniRule"/>
</dbReference>
<evidence type="ECO:0000256" key="2">
    <source>
        <dbReference type="ARBA" id="ARBA00022475"/>
    </source>
</evidence>
<dbReference type="NCBIfam" id="TIGR00494">
    <property type="entry name" value="crcB"/>
    <property type="match status" value="1"/>
</dbReference>
<keyword evidence="3" id="KW-0997">Cell inner membrane</keyword>
<comment type="activity regulation">
    <text evidence="11">Na(+) is not transported, but it plays an essential structural role and its presence is essential for fluoride channel function.</text>
</comment>
<dbReference type="Proteomes" id="UP000289859">
    <property type="component" value="Unassembled WGS sequence"/>
</dbReference>
<dbReference type="EMBL" id="QOVK01000002">
    <property type="protein sequence ID" value="RXG25725.1"/>
    <property type="molecule type" value="Genomic_DNA"/>
</dbReference>
<evidence type="ECO:0000256" key="6">
    <source>
        <dbReference type="ARBA" id="ARBA00023065"/>
    </source>
</evidence>
<dbReference type="PANTHER" id="PTHR28259">
    <property type="entry name" value="FLUORIDE EXPORT PROTEIN 1-RELATED"/>
    <property type="match status" value="1"/>
</dbReference>
<proteinExistence type="inferred from homology"/>
<dbReference type="GO" id="GO:0046872">
    <property type="term" value="F:metal ion binding"/>
    <property type="evidence" value="ECO:0007669"/>
    <property type="project" value="UniProtKB-KW"/>
</dbReference>
<accession>A0A4Q0PFP4</accession>
<dbReference type="InterPro" id="IPR003691">
    <property type="entry name" value="FluC"/>
</dbReference>
<evidence type="ECO:0000313" key="13">
    <source>
        <dbReference type="Proteomes" id="UP000289859"/>
    </source>
</evidence>
<evidence type="ECO:0000256" key="4">
    <source>
        <dbReference type="ARBA" id="ARBA00022692"/>
    </source>
</evidence>
<feature type="binding site" evidence="11">
    <location>
        <position position="79"/>
    </location>
    <ligand>
        <name>Na(+)</name>
        <dbReference type="ChEBI" id="CHEBI:29101"/>
        <note>structural</note>
    </ligand>
</feature>
<dbReference type="AlphaFoldDB" id="A0A4Q0PFP4"/>
<keyword evidence="11" id="KW-0813">Transport</keyword>
<organism evidence="12 13">
    <name type="scientific">Leeuwenhoekiella polynyae</name>
    <dbReference type="NCBI Taxonomy" id="1550906"/>
    <lineage>
        <taxon>Bacteria</taxon>
        <taxon>Pseudomonadati</taxon>
        <taxon>Bacteroidota</taxon>
        <taxon>Flavobacteriia</taxon>
        <taxon>Flavobacteriales</taxon>
        <taxon>Flavobacteriaceae</taxon>
        <taxon>Leeuwenhoekiella</taxon>
    </lineage>
</organism>
<comment type="subcellular location">
    <subcellularLocation>
        <location evidence="1 11">Cell membrane</location>
        <topology evidence="1 11">Multi-pass membrane protein</topology>
    </subcellularLocation>
</comment>
<evidence type="ECO:0000256" key="11">
    <source>
        <dbReference type="HAMAP-Rule" id="MF_00454"/>
    </source>
</evidence>
<evidence type="ECO:0000313" key="12">
    <source>
        <dbReference type="EMBL" id="RXG25725.1"/>
    </source>
</evidence>
<dbReference type="GO" id="GO:0005886">
    <property type="term" value="C:plasma membrane"/>
    <property type="evidence" value="ECO:0007669"/>
    <property type="project" value="UniProtKB-SubCell"/>
</dbReference>
<evidence type="ECO:0000256" key="10">
    <source>
        <dbReference type="ARBA" id="ARBA00035585"/>
    </source>
</evidence>
<comment type="caution">
    <text evidence="12">The sequence shown here is derived from an EMBL/GenBank/DDBJ whole genome shotgun (WGS) entry which is preliminary data.</text>
</comment>
<keyword evidence="13" id="KW-1185">Reference proteome</keyword>
<evidence type="ECO:0000256" key="9">
    <source>
        <dbReference type="ARBA" id="ARBA00035120"/>
    </source>
</evidence>
<evidence type="ECO:0000256" key="7">
    <source>
        <dbReference type="ARBA" id="ARBA00023136"/>
    </source>
</evidence>
<evidence type="ECO:0000256" key="8">
    <source>
        <dbReference type="ARBA" id="ARBA00023303"/>
    </source>
</evidence>
<keyword evidence="6 11" id="KW-0406">Ion transport</keyword>